<protein>
    <recommendedName>
        <fullName evidence="5">Secreted protein</fullName>
    </recommendedName>
</protein>
<evidence type="ECO:0000313" key="3">
    <source>
        <dbReference type="EMBL" id="TWT57191.1"/>
    </source>
</evidence>
<evidence type="ECO:0008006" key="5">
    <source>
        <dbReference type="Google" id="ProtNLM"/>
    </source>
</evidence>
<organism evidence="3 4">
    <name type="scientific">Thalassoglobus neptunius</name>
    <dbReference type="NCBI Taxonomy" id="1938619"/>
    <lineage>
        <taxon>Bacteria</taxon>
        <taxon>Pseudomonadati</taxon>
        <taxon>Planctomycetota</taxon>
        <taxon>Planctomycetia</taxon>
        <taxon>Planctomycetales</taxon>
        <taxon>Planctomycetaceae</taxon>
        <taxon>Thalassoglobus</taxon>
    </lineage>
</organism>
<comment type="caution">
    <text evidence="3">The sequence shown here is derived from an EMBL/GenBank/DDBJ whole genome shotgun (WGS) entry which is preliminary data.</text>
</comment>
<name>A0A5C5X4D9_9PLAN</name>
<feature type="chain" id="PRO_5023093380" description="Secreted protein" evidence="2">
    <location>
        <begin position="24"/>
        <end position="237"/>
    </location>
</feature>
<feature type="region of interest" description="Disordered" evidence="1">
    <location>
        <begin position="192"/>
        <end position="237"/>
    </location>
</feature>
<feature type="compositionally biased region" description="Polar residues" evidence="1">
    <location>
        <begin position="207"/>
        <end position="217"/>
    </location>
</feature>
<evidence type="ECO:0000256" key="1">
    <source>
        <dbReference type="SAM" id="MobiDB-lite"/>
    </source>
</evidence>
<sequence length="237" mass="27283" precursor="true">MRSLTPASLFVLLAIVMPSMARAQAGQPPVPADVPIQQAGPTVHGSFTVGNSEPLYFYDDQEPWKHGYIKVMPYYGGFHSFRPYNYHHIFSQSSTAQRFQMSPVMPYSQQFWHYYEAMTDLSQGNHEPVFPSIPLNESTQLPPPLPDITPPEPALELEQSYSPEPVQTIEAIQHVEPYPFSHHNRLANKVQFRTPPEHRTRRHPLSRNPSEQVSTENWPEDIERTFRKLNRSPLHSK</sequence>
<keyword evidence="4" id="KW-1185">Reference proteome</keyword>
<keyword evidence="2" id="KW-0732">Signal</keyword>
<dbReference type="RefSeq" id="WP_146507059.1">
    <property type="nucleotide sequence ID" value="NZ_SIHI01000001.1"/>
</dbReference>
<dbReference type="AlphaFoldDB" id="A0A5C5X4D9"/>
<proteinExistence type="predicted"/>
<feature type="signal peptide" evidence="2">
    <location>
        <begin position="1"/>
        <end position="23"/>
    </location>
</feature>
<accession>A0A5C5X4D9</accession>
<dbReference type="OrthoDB" id="212148at2"/>
<dbReference type="EMBL" id="SIHI01000001">
    <property type="protein sequence ID" value="TWT57191.1"/>
    <property type="molecule type" value="Genomic_DNA"/>
</dbReference>
<feature type="compositionally biased region" description="Basic residues" evidence="1">
    <location>
        <begin position="227"/>
        <end position="237"/>
    </location>
</feature>
<evidence type="ECO:0000313" key="4">
    <source>
        <dbReference type="Proteomes" id="UP000317243"/>
    </source>
</evidence>
<evidence type="ECO:0000256" key="2">
    <source>
        <dbReference type="SAM" id="SignalP"/>
    </source>
</evidence>
<reference evidence="3 4" key="1">
    <citation type="submission" date="2019-02" db="EMBL/GenBank/DDBJ databases">
        <title>Deep-cultivation of Planctomycetes and their phenomic and genomic characterization uncovers novel biology.</title>
        <authorList>
            <person name="Wiegand S."/>
            <person name="Jogler M."/>
            <person name="Boedeker C."/>
            <person name="Pinto D."/>
            <person name="Vollmers J."/>
            <person name="Rivas-Marin E."/>
            <person name="Kohn T."/>
            <person name="Peeters S.H."/>
            <person name="Heuer A."/>
            <person name="Rast P."/>
            <person name="Oberbeckmann S."/>
            <person name="Bunk B."/>
            <person name="Jeske O."/>
            <person name="Meyerdierks A."/>
            <person name="Storesund J.E."/>
            <person name="Kallscheuer N."/>
            <person name="Luecker S."/>
            <person name="Lage O.M."/>
            <person name="Pohl T."/>
            <person name="Merkel B.J."/>
            <person name="Hornburger P."/>
            <person name="Mueller R.-W."/>
            <person name="Bruemmer F."/>
            <person name="Labrenz M."/>
            <person name="Spormann A.M."/>
            <person name="Op Den Camp H."/>
            <person name="Overmann J."/>
            <person name="Amann R."/>
            <person name="Jetten M.S.M."/>
            <person name="Mascher T."/>
            <person name="Medema M.H."/>
            <person name="Devos D.P."/>
            <person name="Kaster A.-K."/>
            <person name="Ovreas L."/>
            <person name="Rohde M."/>
            <person name="Galperin M.Y."/>
            <person name="Jogler C."/>
        </authorList>
    </citation>
    <scope>NUCLEOTIDE SEQUENCE [LARGE SCALE GENOMIC DNA]</scope>
    <source>
        <strain evidence="3 4">KOR42</strain>
    </source>
</reference>
<dbReference type="Proteomes" id="UP000317243">
    <property type="component" value="Unassembled WGS sequence"/>
</dbReference>
<gene>
    <name evidence="3" type="ORF">KOR42_05490</name>
</gene>